<accession>B8F8V8</accession>
<keyword evidence="3" id="KW-1185">Reference proteome</keyword>
<dbReference type="RefSeq" id="WP_012609430.1">
    <property type="nucleotide sequence ID" value="NC_011768.1"/>
</dbReference>
<gene>
    <name evidence="2" type="ordered locus">Dalk_0281</name>
</gene>
<dbReference type="AlphaFoldDB" id="B8F8V8"/>
<evidence type="ECO:0000256" key="1">
    <source>
        <dbReference type="SAM" id="SignalP"/>
    </source>
</evidence>
<dbReference type="eggNOG" id="COG3170">
    <property type="taxonomic scope" value="Bacteria"/>
</dbReference>
<evidence type="ECO:0008006" key="4">
    <source>
        <dbReference type="Google" id="ProtNLM"/>
    </source>
</evidence>
<evidence type="ECO:0000313" key="3">
    <source>
        <dbReference type="Proteomes" id="UP000000739"/>
    </source>
</evidence>
<dbReference type="EMBL" id="CP001322">
    <property type="protein sequence ID" value="ACL01990.1"/>
    <property type="molecule type" value="Genomic_DNA"/>
</dbReference>
<name>B8F8V8_DESAL</name>
<dbReference type="HOGENOM" id="CLU_073797_3_1_7"/>
<dbReference type="Proteomes" id="UP000000739">
    <property type="component" value="Chromosome"/>
</dbReference>
<protein>
    <recommendedName>
        <fullName evidence="4">DUF3108 domain-containing protein</fullName>
    </recommendedName>
</protein>
<dbReference type="KEGG" id="dal:Dalk_0281"/>
<evidence type="ECO:0000313" key="2">
    <source>
        <dbReference type="EMBL" id="ACL01990.1"/>
    </source>
</evidence>
<dbReference type="InterPro" id="IPR021457">
    <property type="entry name" value="DUF3108"/>
</dbReference>
<keyword evidence="1" id="KW-0732">Signal</keyword>
<sequence length="279" mass="31796">MNNFACKLGKHTALTLFAVFFLLAGQAGGGVDPTMEIPQRIPFSPGEKLTFELKWLFLPAGTATIEILPIELMDGEPAWHFVLKARTNRFTDAFYKVRDRIDTYVDLNMTRTLYYKKIQREGDTKRDVEVIFDWENLKASYVQDGNKEKETEINPESFDPLSVVYKFRSGDIALERQMQAWVTDGKKCVEGRAFITKEQSLAVPAGRYDTFVMEPELKHAGGVFQESKDPSLRIWFSQGPERQIIKIRGKVAVGSFSANLIKVEKLPPHLLDQDIPEED</sequence>
<feature type="chain" id="PRO_5002868847" description="DUF3108 domain-containing protein" evidence="1">
    <location>
        <begin position="30"/>
        <end position="279"/>
    </location>
</feature>
<proteinExistence type="predicted"/>
<dbReference type="Pfam" id="PF11306">
    <property type="entry name" value="DUF3108"/>
    <property type="match status" value="1"/>
</dbReference>
<reference evidence="2 3" key="1">
    <citation type="journal article" date="2012" name="Environ. Microbiol.">
        <title>The genome sequence of Desulfatibacillum alkenivorans AK-01: a blueprint for anaerobic alkane oxidation.</title>
        <authorList>
            <person name="Callaghan A.V."/>
            <person name="Morris B.E."/>
            <person name="Pereira I.A."/>
            <person name="McInerney M.J."/>
            <person name="Austin R.N."/>
            <person name="Groves J.T."/>
            <person name="Kukor J.J."/>
            <person name="Suflita J.M."/>
            <person name="Young L.Y."/>
            <person name="Zylstra G.J."/>
            <person name="Wawrik B."/>
        </authorList>
    </citation>
    <scope>NUCLEOTIDE SEQUENCE [LARGE SCALE GENOMIC DNA]</scope>
    <source>
        <strain evidence="2 3">AK-01</strain>
    </source>
</reference>
<feature type="signal peptide" evidence="1">
    <location>
        <begin position="1"/>
        <end position="29"/>
    </location>
</feature>
<organism evidence="2 3">
    <name type="scientific">Desulfatibacillum aliphaticivorans</name>
    <dbReference type="NCBI Taxonomy" id="218208"/>
    <lineage>
        <taxon>Bacteria</taxon>
        <taxon>Pseudomonadati</taxon>
        <taxon>Thermodesulfobacteriota</taxon>
        <taxon>Desulfobacteria</taxon>
        <taxon>Desulfobacterales</taxon>
        <taxon>Desulfatibacillaceae</taxon>
        <taxon>Desulfatibacillum</taxon>
    </lineage>
</organism>